<organism evidence="1 2">
    <name type="scientific">Parasitella parasitica</name>
    <dbReference type="NCBI Taxonomy" id="35722"/>
    <lineage>
        <taxon>Eukaryota</taxon>
        <taxon>Fungi</taxon>
        <taxon>Fungi incertae sedis</taxon>
        <taxon>Mucoromycota</taxon>
        <taxon>Mucoromycotina</taxon>
        <taxon>Mucoromycetes</taxon>
        <taxon>Mucorales</taxon>
        <taxon>Mucorineae</taxon>
        <taxon>Mucoraceae</taxon>
        <taxon>Parasitella</taxon>
    </lineage>
</organism>
<accession>A0A0B7N341</accession>
<dbReference type="AlphaFoldDB" id="A0A0B7N341"/>
<proteinExistence type="predicted"/>
<keyword evidence="2" id="KW-1185">Reference proteome</keyword>
<evidence type="ECO:0000313" key="1">
    <source>
        <dbReference type="EMBL" id="CEP11832.1"/>
    </source>
</evidence>
<sequence>MRTKIGEIKQWFSANADGSKAVIPAALGAIFSDRKYVDADEVFVKKHVTTKEEANHMVSNICGRLLESIAVSQVVVAGSLSHKLKLTC</sequence>
<dbReference type="Proteomes" id="UP000054107">
    <property type="component" value="Unassembled WGS sequence"/>
</dbReference>
<reference evidence="1 2" key="1">
    <citation type="submission" date="2014-09" db="EMBL/GenBank/DDBJ databases">
        <authorList>
            <person name="Ellenberger Sabrina"/>
        </authorList>
    </citation>
    <scope>NUCLEOTIDE SEQUENCE [LARGE SCALE GENOMIC DNA]</scope>
    <source>
        <strain evidence="1 2">CBS 412.66</strain>
    </source>
</reference>
<protein>
    <submittedName>
        <fullName evidence="1">Uncharacterized protein</fullName>
    </submittedName>
</protein>
<gene>
    <name evidence="1" type="primary">PARPA_05721.1 scaffold 19499</name>
</gene>
<name>A0A0B7N341_9FUNG</name>
<dbReference type="EMBL" id="LN726961">
    <property type="protein sequence ID" value="CEP11832.1"/>
    <property type="molecule type" value="Genomic_DNA"/>
</dbReference>
<evidence type="ECO:0000313" key="2">
    <source>
        <dbReference type="Proteomes" id="UP000054107"/>
    </source>
</evidence>